<dbReference type="EMBL" id="VKLW01000023">
    <property type="protein sequence ID" value="TYK32843.1"/>
    <property type="molecule type" value="Genomic_DNA"/>
</dbReference>
<name>A0A5D3E9K0_9BACE</name>
<comment type="caution">
    <text evidence="1">The sequence shown here is derived from an EMBL/GenBank/DDBJ whole genome shotgun (WGS) entry which is preliminary data.</text>
</comment>
<dbReference type="Proteomes" id="UP000324383">
    <property type="component" value="Unassembled WGS sequence"/>
</dbReference>
<accession>A0A5D3E9K0</accession>
<proteinExistence type="predicted"/>
<dbReference type="PROSITE" id="PS51257">
    <property type="entry name" value="PROKAR_LIPOPROTEIN"/>
    <property type="match status" value="1"/>
</dbReference>
<keyword evidence="2" id="KW-1185">Reference proteome</keyword>
<evidence type="ECO:0000313" key="1">
    <source>
        <dbReference type="EMBL" id="TYK32843.1"/>
    </source>
</evidence>
<organism evidence="1 2">
    <name type="scientific">Bacteroides pyogenes</name>
    <dbReference type="NCBI Taxonomy" id="310300"/>
    <lineage>
        <taxon>Bacteria</taxon>
        <taxon>Pseudomonadati</taxon>
        <taxon>Bacteroidota</taxon>
        <taxon>Bacteroidia</taxon>
        <taxon>Bacteroidales</taxon>
        <taxon>Bacteroidaceae</taxon>
        <taxon>Bacteroides</taxon>
    </lineage>
</organism>
<evidence type="ECO:0008006" key="3">
    <source>
        <dbReference type="Google" id="ProtNLM"/>
    </source>
</evidence>
<reference evidence="1 2" key="1">
    <citation type="submission" date="2019-07" db="EMBL/GenBank/DDBJ databases">
        <title>Draft Genome Sequences of Bacteroides pyogenes Strains Isolated from the Uterus Holstein Dairy Cows with Metritis.</title>
        <authorList>
            <person name="Cunha F."/>
            <person name="Galvao K.N."/>
            <person name="Jeon S.J."/>
            <person name="Jeong K.C."/>
        </authorList>
    </citation>
    <scope>NUCLEOTIDE SEQUENCE [LARGE SCALE GENOMIC DNA]</scope>
    <source>
        <strain evidence="1 2">KG-31</strain>
    </source>
</reference>
<sequence length="566" mass="66200">MKKLIYILSLFVFVSCRLTHRLEHTVHRPLVNQPRQEVSTDTSMNISHYRLEDKEVLGYSHDGKQVRTLDEKTGKDILTVGLDEVLITARTKTVPERYGKVNVDFIVTVPKSLIDKRWMLTLTPFVSKPDEEIKLDDIVINGEIYKIYQSKGEEMYSALSDRYKFFQRDTSLIRKYFYNKYNLFYNKDARLDTIIESDKNFNYYYIQELSADENKKLNLFLQGNIFALDKSTYRLPLSDTITYFVSSMIQFIDHAPRYVQKVISRHAEANYSAHITFPVGKDIVDENLSDNASEIEKVRDIIHRLTWSSEFIIDSISMTATASPEGSWRANERLAIARAKALKNFFSKKLDDQQGVDTLLRSRWIAEDWQKLNDLIRSSNNFLQERDGILDIISAQSDPDIREIEIRKRYPNDYKLIKDSLFPALRVVDFKFSLRRSNMTKDTIHTTVLDTLYDRGRKLLEQRKYKAAQKILAEYNDYNTAICLMSLGYDKRAYEILQKEKTTANREYLLAVLLSRLGDENAAVEKFLQSCRMDISKVYRGALDPEINKLIVKYKLTNKLREYENA</sequence>
<dbReference type="AlphaFoldDB" id="A0A5D3E9K0"/>
<protein>
    <recommendedName>
        <fullName evidence="3">Tetratricopeptide repeat protein</fullName>
    </recommendedName>
</protein>
<dbReference type="RefSeq" id="WP_148730675.1">
    <property type="nucleotide sequence ID" value="NZ_VKLW01000023.1"/>
</dbReference>
<gene>
    <name evidence="1" type="ORF">FNJ60_10560</name>
</gene>
<evidence type="ECO:0000313" key="2">
    <source>
        <dbReference type="Proteomes" id="UP000324383"/>
    </source>
</evidence>